<dbReference type="EMBL" id="LJSX01000025">
    <property type="protein sequence ID" value="KPQ09609.1"/>
    <property type="molecule type" value="Genomic_DNA"/>
</dbReference>
<reference evidence="3 5" key="2">
    <citation type="submission" date="2016-08" db="EMBL/GenBank/DDBJ databases">
        <authorList>
            <person name="Varghese N."/>
            <person name="Submissions Spin"/>
        </authorList>
    </citation>
    <scope>NUCLEOTIDE SEQUENCE [LARGE SCALE GENOMIC DNA]</scope>
    <source>
        <strain evidence="3 5">HL-109</strain>
    </source>
</reference>
<gene>
    <name evidence="3" type="ORF">GA0071312_1514</name>
    <name evidence="2" type="ORF">HLUCCO17_14345</name>
</gene>
<keyword evidence="5" id="KW-1185">Reference proteome</keyword>
<dbReference type="Proteomes" id="UP000182800">
    <property type="component" value="Unassembled WGS sequence"/>
</dbReference>
<evidence type="ECO:0000313" key="2">
    <source>
        <dbReference type="EMBL" id="KPQ09609.1"/>
    </source>
</evidence>
<dbReference type="AlphaFoldDB" id="A0A0P8A306"/>
<name>A0A0P8A306_9HYPH</name>
<organism evidence="2 4">
    <name type="scientific">Saliniramus fredricksonii</name>
    <dbReference type="NCBI Taxonomy" id="1653334"/>
    <lineage>
        <taxon>Bacteria</taxon>
        <taxon>Pseudomonadati</taxon>
        <taxon>Pseudomonadota</taxon>
        <taxon>Alphaproteobacteria</taxon>
        <taxon>Hyphomicrobiales</taxon>
        <taxon>Salinarimonadaceae</taxon>
        <taxon>Saliniramus</taxon>
    </lineage>
</organism>
<sequence length="204" mass="21365">MTVPSAPADAPSRVLARFAYENGIGSGRRIAAYLGMETDAFTRFRRAAGWAERGKAPTARALGLFLASFDAPAASLCTEHARVDFGAQALAGELRAFVAARLSTLAAQPETAAARDIVDLTRCLKELTMLEDKLARSLRENETGEEGETRDAAFMGTGTASDLAEIVALEVERLHERHGAGSALEALYPADAPDAGGDLGAGGT</sequence>
<accession>A0A0P8A306</accession>
<evidence type="ECO:0000313" key="5">
    <source>
        <dbReference type="Proteomes" id="UP000182800"/>
    </source>
</evidence>
<reference evidence="2 4" key="1">
    <citation type="submission" date="2015-09" db="EMBL/GenBank/DDBJ databases">
        <title>Identification and resolution of microdiversity through metagenomic sequencing of parallel consortia.</title>
        <authorList>
            <person name="Nelson W.C."/>
            <person name="Romine M.F."/>
            <person name="Lindemann S.R."/>
        </authorList>
    </citation>
    <scope>NUCLEOTIDE SEQUENCE [LARGE SCALE GENOMIC DNA]</scope>
    <source>
        <strain evidence="2">HL-109</strain>
    </source>
</reference>
<feature type="region of interest" description="Disordered" evidence="1">
    <location>
        <begin position="183"/>
        <end position="204"/>
    </location>
</feature>
<protein>
    <submittedName>
        <fullName evidence="2">Uncharacterized protein</fullName>
    </submittedName>
</protein>
<dbReference type="STRING" id="1653334.GA0071312_1514"/>
<feature type="compositionally biased region" description="Low complexity" evidence="1">
    <location>
        <begin position="186"/>
        <end position="196"/>
    </location>
</feature>
<dbReference type="Proteomes" id="UP000050497">
    <property type="component" value="Unassembled WGS sequence"/>
</dbReference>
<dbReference type="RefSeq" id="WP_074444461.1">
    <property type="nucleotide sequence ID" value="NZ_FMBM01000002.1"/>
</dbReference>
<proteinExistence type="predicted"/>
<evidence type="ECO:0000313" key="4">
    <source>
        <dbReference type="Proteomes" id="UP000050497"/>
    </source>
</evidence>
<evidence type="ECO:0000313" key="3">
    <source>
        <dbReference type="EMBL" id="SCC80473.1"/>
    </source>
</evidence>
<dbReference type="EMBL" id="FMBM01000002">
    <property type="protein sequence ID" value="SCC80473.1"/>
    <property type="molecule type" value="Genomic_DNA"/>
</dbReference>
<evidence type="ECO:0000256" key="1">
    <source>
        <dbReference type="SAM" id="MobiDB-lite"/>
    </source>
</evidence>
<comment type="caution">
    <text evidence="2">The sequence shown here is derived from an EMBL/GenBank/DDBJ whole genome shotgun (WGS) entry which is preliminary data.</text>
</comment>